<evidence type="ECO:0000256" key="3">
    <source>
        <dbReference type="ARBA" id="ARBA00022989"/>
    </source>
</evidence>
<proteinExistence type="inferred from homology"/>
<evidence type="ECO:0000313" key="6">
    <source>
        <dbReference type="EMBL" id="MBD2182943.1"/>
    </source>
</evidence>
<reference evidence="6" key="1">
    <citation type="journal article" date="2015" name="ISME J.">
        <title>Draft Genome Sequence of Streptomyces incarnatus NRRL8089, which Produces the Nucleoside Antibiotic Sinefungin.</title>
        <authorList>
            <person name="Oshima K."/>
            <person name="Hattori M."/>
            <person name="Shimizu H."/>
            <person name="Fukuda K."/>
            <person name="Nemoto M."/>
            <person name="Inagaki K."/>
            <person name="Tamura T."/>
        </authorList>
    </citation>
    <scope>NUCLEOTIDE SEQUENCE</scope>
    <source>
        <strain evidence="6">FACHB-1375</strain>
    </source>
</reference>
<dbReference type="InterPro" id="IPR005372">
    <property type="entry name" value="UPF0182"/>
</dbReference>
<keyword evidence="2 5" id="KW-0812">Transmembrane</keyword>
<comment type="similarity">
    <text evidence="5">Belongs to the UPF0182 family.</text>
</comment>
<protein>
    <recommendedName>
        <fullName evidence="5">UPF0182 protein H6G03_18050</fullName>
    </recommendedName>
</protein>
<keyword evidence="4 5" id="KW-0472">Membrane</keyword>
<dbReference type="GO" id="GO:0005576">
    <property type="term" value="C:extracellular region"/>
    <property type="evidence" value="ECO:0007669"/>
    <property type="project" value="TreeGrafter"/>
</dbReference>
<feature type="transmembrane region" description="Helical" evidence="5">
    <location>
        <begin position="50"/>
        <end position="70"/>
    </location>
</feature>
<dbReference type="Proteomes" id="UP000641646">
    <property type="component" value="Unassembled WGS sequence"/>
</dbReference>
<comment type="caution">
    <text evidence="6">The sequence shown here is derived from an EMBL/GenBank/DDBJ whole genome shotgun (WGS) entry which is preliminary data.</text>
</comment>
<dbReference type="RefSeq" id="WP_190466258.1">
    <property type="nucleotide sequence ID" value="NZ_JACJPW010000045.1"/>
</dbReference>
<dbReference type="AlphaFoldDB" id="A0A926VGZ3"/>
<organism evidence="6 7">
    <name type="scientific">Aerosakkonema funiforme FACHB-1375</name>
    <dbReference type="NCBI Taxonomy" id="2949571"/>
    <lineage>
        <taxon>Bacteria</taxon>
        <taxon>Bacillati</taxon>
        <taxon>Cyanobacteriota</taxon>
        <taxon>Cyanophyceae</taxon>
        <taxon>Oscillatoriophycideae</taxon>
        <taxon>Aerosakkonematales</taxon>
        <taxon>Aerosakkonemataceae</taxon>
        <taxon>Aerosakkonema</taxon>
    </lineage>
</organism>
<dbReference type="PANTHER" id="PTHR39344">
    <property type="entry name" value="UPF0182 PROTEIN SLL1060"/>
    <property type="match status" value="1"/>
</dbReference>
<sequence>MLGKIIFQAIALLLGLWLVYNLLSHLAVEILWFNEVSYLSVFLLSLKTQLGLWAIASTASTVFIVLNLWIAQRWQHPKPETTKEQIRVSSVTRRIKLPWLMSAVVALSFLVGMMLIHYGRAALNFWQPDRSSATAPPLLPPRFDFSSIWQILGLPPGQIWWLGVLTIMAIPIICRPQFCLKAVGLLMSLCFGAIVSGYWAEVLQYFHPTLFNRTDPLFHRDISFYVFILPGRELLEFWLLGLFLYTFLAVALVYLLSGDSLSQGIFPGFSRSQQRHLYGLGGAFMLSIAFSYWLRRYELVYSNRGVTYGATYTDVTVQLPVYTGLSFLSLAIGVFLLWQTVFWFPKKKPWLNRISKILPIFFLFCVFTFAVLLPNAVQRFIVQPNELAREIPYIERGITLTRQAFGLDDIEVRTFEPEGGLTYEKIQANDLTINNIRLWDTRPLLQTNRQLQQIRPYYKFANADIDRYTLKSDNNDTEKRQVILAGRELDYSAVPKEAQTWVNKHLIYTHGYGFTMSPVNTVAAGGLPDYFVKNINSPNPNKGGGLETSSQKISVSIPINYPRIYYGEISDNYVIAPTNVNELDYPAGDENVYNSYDGRGGIRINSWWRRLVFAEYLKDWQMLFAENFTSKTKVLLRRNIDLRVRTIAPFLRYDKDPYLVVANANLYEADKSFSSTSRNYLYWLVDAYTTSERYPYSDPGDDKFNYIRNSVKVLIDAYNGKVFFYISDSQDPIINSWKAIFPELFKPLSEMPVTIRSHLRYPVDFYSIQSERLLTYHMIDPQVFYNREDVWQIPTEIYGNEPQRMEPYYLIMKLPTETKEEFILLLPFTPSQRPNLIGWLAGRSDGENYGKLLLYQFPKQELVYGIEQIEALINQDPVISQQIALWNREGSRVLQGNLLAIPIEKSLIYVEPLYLEATHNSLPTLVRVVVAYENKIVMGKTLEQAIKAIFMQPKPTPPIVRER</sequence>
<feature type="transmembrane region" description="Helical" evidence="5">
    <location>
        <begin position="321"/>
        <end position="345"/>
    </location>
</feature>
<keyword evidence="7" id="KW-1185">Reference proteome</keyword>
<feature type="transmembrane region" description="Helical" evidence="5">
    <location>
        <begin position="148"/>
        <end position="170"/>
    </location>
</feature>
<keyword evidence="3 5" id="KW-1133">Transmembrane helix</keyword>
<dbReference type="NCBIfam" id="NF002707">
    <property type="entry name" value="PRK02509.1"/>
    <property type="match status" value="1"/>
</dbReference>
<feature type="transmembrane region" description="Helical" evidence="5">
    <location>
        <begin position="97"/>
        <end position="118"/>
    </location>
</feature>
<name>A0A926VGZ3_9CYAN</name>
<feature type="transmembrane region" description="Helical" evidence="5">
    <location>
        <begin position="357"/>
        <end position="377"/>
    </location>
</feature>
<comment type="subcellular location">
    <subcellularLocation>
        <location evidence="5">Cell membrane</location>
        <topology evidence="5">Multi-pass membrane protein</topology>
    </subcellularLocation>
</comment>
<accession>A0A926VGZ3</accession>
<dbReference type="PANTHER" id="PTHR39344:SF1">
    <property type="entry name" value="UPF0182 PROTEIN SLL1060"/>
    <property type="match status" value="1"/>
</dbReference>
<dbReference type="GO" id="GO:0005886">
    <property type="term" value="C:plasma membrane"/>
    <property type="evidence" value="ECO:0007669"/>
    <property type="project" value="UniProtKB-SubCell"/>
</dbReference>
<gene>
    <name evidence="6" type="ORF">H6G03_18050</name>
</gene>
<evidence type="ECO:0000256" key="1">
    <source>
        <dbReference type="ARBA" id="ARBA00022475"/>
    </source>
</evidence>
<evidence type="ECO:0000313" key="7">
    <source>
        <dbReference type="Proteomes" id="UP000641646"/>
    </source>
</evidence>
<evidence type="ECO:0000256" key="2">
    <source>
        <dbReference type="ARBA" id="ARBA00022692"/>
    </source>
</evidence>
<evidence type="ECO:0000256" key="5">
    <source>
        <dbReference type="HAMAP-Rule" id="MF_01600"/>
    </source>
</evidence>
<evidence type="ECO:0000256" key="4">
    <source>
        <dbReference type="ARBA" id="ARBA00023136"/>
    </source>
</evidence>
<keyword evidence="1 5" id="KW-1003">Cell membrane</keyword>
<feature type="transmembrane region" description="Helical" evidence="5">
    <location>
        <begin position="237"/>
        <end position="256"/>
    </location>
</feature>
<dbReference type="Pfam" id="PF03699">
    <property type="entry name" value="UPF0182"/>
    <property type="match status" value="2"/>
</dbReference>
<dbReference type="HAMAP" id="MF_01600">
    <property type="entry name" value="UPF0182"/>
    <property type="match status" value="1"/>
</dbReference>
<feature type="transmembrane region" description="Helical" evidence="5">
    <location>
        <begin position="277"/>
        <end position="294"/>
    </location>
</feature>
<feature type="transmembrane region" description="Helical" evidence="5">
    <location>
        <begin position="182"/>
        <end position="200"/>
    </location>
</feature>
<dbReference type="EMBL" id="JACJPW010000045">
    <property type="protein sequence ID" value="MBD2182943.1"/>
    <property type="molecule type" value="Genomic_DNA"/>
</dbReference>
<reference evidence="6" key="2">
    <citation type="submission" date="2020-08" db="EMBL/GenBank/DDBJ databases">
        <authorList>
            <person name="Chen M."/>
            <person name="Teng W."/>
            <person name="Zhao L."/>
            <person name="Hu C."/>
            <person name="Zhou Y."/>
            <person name="Han B."/>
            <person name="Song L."/>
            <person name="Shu W."/>
        </authorList>
    </citation>
    <scope>NUCLEOTIDE SEQUENCE</scope>
    <source>
        <strain evidence="6">FACHB-1375</strain>
    </source>
</reference>